<dbReference type="InterPro" id="IPR002543">
    <property type="entry name" value="FtsK_dom"/>
</dbReference>
<evidence type="ECO:0000313" key="5">
    <source>
        <dbReference type="EMBL" id="SHN34038.1"/>
    </source>
</evidence>
<dbReference type="PANTHER" id="PTHR22683:SF41">
    <property type="entry name" value="DNA TRANSLOCASE FTSK"/>
    <property type="match status" value="1"/>
</dbReference>
<reference evidence="5 6" key="1">
    <citation type="submission" date="2016-11" db="EMBL/GenBank/DDBJ databases">
        <authorList>
            <person name="Jaros S."/>
            <person name="Januszkiewicz K."/>
            <person name="Wedrychowicz H."/>
        </authorList>
    </citation>
    <scope>NUCLEOTIDE SEQUENCE [LARGE SCALE GENOMIC DNA]</scope>
    <source>
        <strain evidence="5 6">DSM 46144</strain>
    </source>
</reference>
<proteinExistence type="predicted"/>
<sequence>MHRFRNRRLPAAGSLSIWQKVFLGIDENGRAVRVSLAERNLLIGGEPGAGKSVALNLLVAHAALSLDCRLILVDGKRVELGLWAGCAEAFVGPSITDAITTLKALQVEMDERYDMLLSIGHRKLTRLTGARVVLVVIDELAYFSATVGESRQQKEFVGLVRDLVARGRAAGIIVVAATQRPSSDIVPTSLRDLFGYRWAFRCSTHASSDVILGHGWANEGYTAASIDPAARGVGWLIAEGGIPRRLKSAFLTDVQVVDLAAHAAELRNGGDGE</sequence>
<feature type="binding site" evidence="3">
    <location>
        <begin position="45"/>
        <end position="52"/>
    </location>
    <ligand>
        <name>ATP</name>
        <dbReference type="ChEBI" id="CHEBI:30616"/>
    </ligand>
</feature>
<organism evidence="5 6">
    <name type="scientific">Cryptosporangium aurantiacum</name>
    <dbReference type="NCBI Taxonomy" id="134849"/>
    <lineage>
        <taxon>Bacteria</taxon>
        <taxon>Bacillati</taxon>
        <taxon>Actinomycetota</taxon>
        <taxon>Actinomycetes</taxon>
        <taxon>Cryptosporangiales</taxon>
        <taxon>Cryptosporangiaceae</taxon>
        <taxon>Cryptosporangium</taxon>
    </lineage>
</organism>
<dbReference type="Pfam" id="PF01580">
    <property type="entry name" value="FtsK_SpoIIIE"/>
    <property type="match status" value="1"/>
</dbReference>
<keyword evidence="1 3" id="KW-0547">Nucleotide-binding</keyword>
<dbReference type="PANTHER" id="PTHR22683">
    <property type="entry name" value="SPORULATION PROTEIN RELATED"/>
    <property type="match status" value="1"/>
</dbReference>
<evidence type="ECO:0000259" key="4">
    <source>
        <dbReference type="PROSITE" id="PS50901"/>
    </source>
</evidence>
<dbReference type="InterPro" id="IPR050206">
    <property type="entry name" value="FtsK/SpoIIIE/SftA"/>
</dbReference>
<dbReference type="SMART" id="SM00382">
    <property type="entry name" value="AAA"/>
    <property type="match status" value="1"/>
</dbReference>
<name>A0A1M7QQY3_9ACTN</name>
<evidence type="ECO:0000313" key="6">
    <source>
        <dbReference type="Proteomes" id="UP000184440"/>
    </source>
</evidence>
<dbReference type="STRING" id="134849.SAMN05443668_105212"/>
<evidence type="ECO:0000256" key="2">
    <source>
        <dbReference type="ARBA" id="ARBA00022840"/>
    </source>
</evidence>
<dbReference type="OrthoDB" id="3315716at2"/>
<dbReference type="SUPFAM" id="SSF52540">
    <property type="entry name" value="P-loop containing nucleoside triphosphate hydrolases"/>
    <property type="match status" value="1"/>
</dbReference>
<dbReference type="Proteomes" id="UP000184440">
    <property type="component" value="Unassembled WGS sequence"/>
</dbReference>
<dbReference type="Gene3D" id="3.40.50.300">
    <property type="entry name" value="P-loop containing nucleotide triphosphate hydrolases"/>
    <property type="match status" value="1"/>
</dbReference>
<gene>
    <name evidence="5" type="ORF">SAMN05443668_105212</name>
</gene>
<accession>A0A1M7QQY3</accession>
<keyword evidence="2 3" id="KW-0067">ATP-binding</keyword>
<evidence type="ECO:0000256" key="3">
    <source>
        <dbReference type="PROSITE-ProRule" id="PRU00289"/>
    </source>
</evidence>
<dbReference type="InterPro" id="IPR027417">
    <property type="entry name" value="P-loop_NTPase"/>
</dbReference>
<dbReference type="RefSeq" id="WP_073258812.1">
    <property type="nucleotide sequence ID" value="NZ_FRCS01000005.1"/>
</dbReference>
<dbReference type="GO" id="GO:0003677">
    <property type="term" value="F:DNA binding"/>
    <property type="evidence" value="ECO:0007669"/>
    <property type="project" value="InterPro"/>
</dbReference>
<dbReference type="AlphaFoldDB" id="A0A1M7QQY3"/>
<dbReference type="InterPro" id="IPR003593">
    <property type="entry name" value="AAA+_ATPase"/>
</dbReference>
<keyword evidence="6" id="KW-1185">Reference proteome</keyword>
<dbReference type="EMBL" id="FRCS01000005">
    <property type="protein sequence ID" value="SHN34038.1"/>
    <property type="molecule type" value="Genomic_DNA"/>
</dbReference>
<protein>
    <submittedName>
        <fullName evidence="5">DNA segregation ATPase FtsK/SpoIIIE, S-DNA-T family</fullName>
    </submittedName>
</protein>
<dbReference type="PROSITE" id="PS50901">
    <property type="entry name" value="FTSK"/>
    <property type="match status" value="1"/>
</dbReference>
<dbReference type="GO" id="GO:0005524">
    <property type="term" value="F:ATP binding"/>
    <property type="evidence" value="ECO:0007669"/>
    <property type="project" value="UniProtKB-UniRule"/>
</dbReference>
<feature type="domain" description="FtsK" evidence="4">
    <location>
        <begin position="29"/>
        <end position="209"/>
    </location>
</feature>
<evidence type="ECO:0000256" key="1">
    <source>
        <dbReference type="ARBA" id="ARBA00022741"/>
    </source>
</evidence>